<reference evidence="1 2" key="2">
    <citation type="journal article" date="2013" name="Genome Biol. Evol.">
        <title>Genome sequencing of Giardia lamblia genotypes A2 and B isolates (DH and GS) and comparative analysis with the genomes of genotypes A1 and E (WB and Pig).</title>
        <authorList>
            <person name="Adam R.D."/>
            <person name="Dahlstrom E.W."/>
            <person name="Martens C.A."/>
            <person name="Bruno D.P."/>
            <person name="Barbian K.D."/>
            <person name="Ricklefs S.M."/>
            <person name="Hernandez M.M."/>
            <person name="Narla N.P."/>
            <person name="Patel R.B."/>
            <person name="Porcella S.F."/>
            <person name="Nash T.E."/>
        </authorList>
    </citation>
    <scope>NUCLEOTIDE SEQUENCE [LARGE SCALE GENOMIC DNA]</scope>
    <source>
        <strain evidence="1 2">DH</strain>
    </source>
</reference>
<comment type="caution">
    <text evidence="1">The sequence shown here is derived from an EMBL/GenBank/DDBJ whole genome shotgun (WGS) entry which is preliminary data.</text>
</comment>
<name>V6TMA6_GIAIN</name>
<dbReference type="EMBL" id="AHGT01000001">
    <property type="protein sequence ID" value="ESU39764.1"/>
    <property type="molecule type" value="Genomic_DNA"/>
</dbReference>
<accession>V6TMA6</accession>
<dbReference type="VEuPathDB" id="GiardiaDB:GL50803_003345"/>
<organism evidence="1 2">
    <name type="scientific">Giardia intestinalis</name>
    <name type="common">Giardia lamblia</name>
    <dbReference type="NCBI Taxonomy" id="5741"/>
    <lineage>
        <taxon>Eukaryota</taxon>
        <taxon>Metamonada</taxon>
        <taxon>Diplomonadida</taxon>
        <taxon>Hexamitidae</taxon>
        <taxon>Giardiinae</taxon>
        <taxon>Giardia</taxon>
    </lineage>
</organism>
<sequence>MKEKILFASMSRDASNLLLDEVPYLSSYQVIGQNVQPLGSSLFALKIPGYQQRLKAQLPCKFNDRVFFGKHKFCLATLPYTRAELGLELGPESGPNGARPNIEKIEDILAVIDAVLTEKNIFQLVERGDWPEEFKASVSVQTEQNADRRPPSSNHHQCIFVESSSSDMYY</sequence>
<proteinExistence type="predicted"/>
<evidence type="ECO:0000313" key="1">
    <source>
        <dbReference type="EMBL" id="ESU39764.1"/>
    </source>
</evidence>
<dbReference type="VEuPathDB" id="GiardiaDB:QR46_1107"/>
<gene>
    <name evidence="1" type="ORF">DHA2_151326</name>
</gene>
<dbReference type="VEuPathDB" id="GiardiaDB:DHA2_151326"/>
<dbReference type="VEuPathDB" id="GiardiaDB:GL50581_2094"/>
<protein>
    <submittedName>
        <fullName evidence="1">Uncharacterized protein</fullName>
    </submittedName>
</protein>
<reference evidence="2" key="1">
    <citation type="submission" date="2012-02" db="EMBL/GenBank/DDBJ databases">
        <title>Genome sequencing of Giardia lamblia Genotypes A2 and B isolates (DH and GS) and comparative analysis with the genomes of Genotypes A1 and E (WB and Pig).</title>
        <authorList>
            <person name="Adam R."/>
            <person name="Dahlstrom E."/>
            <person name="Martens C."/>
            <person name="Bruno D."/>
            <person name="Barbian K."/>
            <person name="Porcella S.F."/>
            <person name="Nash T."/>
        </authorList>
    </citation>
    <scope>NUCLEOTIDE SEQUENCE</scope>
    <source>
        <strain evidence="2">DH</strain>
    </source>
</reference>
<dbReference type="AlphaFoldDB" id="V6TMA6"/>
<evidence type="ECO:0000313" key="2">
    <source>
        <dbReference type="Proteomes" id="UP000018320"/>
    </source>
</evidence>
<dbReference type="Proteomes" id="UP000018320">
    <property type="component" value="Unassembled WGS sequence"/>
</dbReference>